<organism evidence="2 3">
    <name type="scientific">Luteipulveratus mongoliensis</name>
    <dbReference type="NCBI Taxonomy" id="571913"/>
    <lineage>
        <taxon>Bacteria</taxon>
        <taxon>Bacillati</taxon>
        <taxon>Actinomycetota</taxon>
        <taxon>Actinomycetes</taxon>
        <taxon>Micrococcales</taxon>
        <taxon>Dermacoccaceae</taxon>
        <taxon>Luteipulveratus</taxon>
    </lineage>
</organism>
<dbReference type="Pfam" id="PF01738">
    <property type="entry name" value="DLH"/>
    <property type="match status" value="1"/>
</dbReference>
<dbReference type="KEGG" id="lmoi:VV02_21825"/>
<dbReference type="PANTHER" id="PTHR46623">
    <property type="entry name" value="CARBOXYMETHYLENEBUTENOLIDASE-RELATED"/>
    <property type="match status" value="1"/>
</dbReference>
<dbReference type="GO" id="GO:0016787">
    <property type="term" value="F:hydrolase activity"/>
    <property type="evidence" value="ECO:0007669"/>
    <property type="project" value="InterPro"/>
</dbReference>
<dbReference type="SUPFAM" id="SSF53474">
    <property type="entry name" value="alpha/beta-Hydrolases"/>
    <property type="match status" value="1"/>
</dbReference>
<dbReference type="AlphaFoldDB" id="A0A0K1JME1"/>
<evidence type="ECO:0000313" key="2">
    <source>
        <dbReference type="EMBL" id="AKU17881.1"/>
    </source>
</evidence>
<gene>
    <name evidence="2" type="ORF">VV02_21825</name>
</gene>
<dbReference type="STRING" id="571913.VV02_21825"/>
<dbReference type="InterPro" id="IPR029058">
    <property type="entry name" value="AB_hydrolase_fold"/>
</dbReference>
<proteinExistence type="predicted"/>
<dbReference type="InterPro" id="IPR002925">
    <property type="entry name" value="Dienelactn_hydro"/>
</dbReference>
<reference evidence="2 3" key="1">
    <citation type="submission" date="2015-03" db="EMBL/GenBank/DDBJ databases">
        <title>Luteipulveratus halotolerans sp. nov., a novel actinobacterium (Dermacoccaceae) from Sarawak, Malaysia.</title>
        <authorList>
            <person name="Juboi H."/>
            <person name="Basik A."/>
            <person name="Shamsul S.S."/>
            <person name="Arnold P."/>
            <person name="Schmitt E.K."/>
            <person name="Sanglier J.-J."/>
            <person name="Yeo T."/>
        </authorList>
    </citation>
    <scope>NUCLEOTIDE SEQUENCE [LARGE SCALE GENOMIC DNA]</scope>
    <source>
        <strain evidence="2 3">MN07-A0370</strain>
    </source>
</reference>
<accession>A0A0K1JME1</accession>
<dbReference type="Gene3D" id="3.40.50.1820">
    <property type="entry name" value="alpha/beta hydrolase"/>
    <property type="match status" value="1"/>
</dbReference>
<protein>
    <recommendedName>
        <fullName evidence="1">Dienelactone hydrolase domain-containing protein</fullName>
    </recommendedName>
</protein>
<dbReference type="PANTHER" id="PTHR46623:SF6">
    <property type="entry name" value="ALPHA_BETA-HYDROLASES SUPERFAMILY PROTEIN"/>
    <property type="match status" value="1"/>
</dbReference>
<dbReference type="EMBL" id="CP011112">
    <property type="protein sequence ID" value="AKU17881.1"/>
    <property type="molecule type" value="Genomic_DNA"/>
</dbReference>
<evidence type="ECO:0000259" key="1">
    <source>
        <dbReference type="Pfam" id="PF01738"/>
    </source>
</evidence>
<name>A0A0K1JME1_9MICO</name>
<keyword evidence="3" id="KW-1185">Reference proteome</keyword>
<dbReference type="PATRIC" id="fig|571913.6.peg.4420"/>
<feature type="domain" description="Dienelactone hydrolase" evidence="1">
    <location>
        <begin position="30"/>
        <end position="252"/>
    </location>
</feature>
<evidence type="ECO:0000313" key="3">
    <source>
        <dbReference type="Proteomes" id="UP000066480"/>
    </source>
</evidence>
<dbReference type="InterPro" id="IPR051049">
    <property type="entry name" value="Dienelactone_hydrolase-like"/>
</dbReference>
<dbReference type="Proteomes" id="UP000066480">
    <property type="component" value="Chromosome"/>
</dbReference>
<sequence>MRHAHAVSDLRRETTDLTVPDAPAMRLLSVAPSGAGPFPAVVVIHELFGVNPDIEGVLADFASRGFVAVAPEIYHRGLEAGQWLERDDAGRKAGFDQLNALTRTNVIADLQATLDHLAQRTDVAGAPSIAGFSMGGHIAYLAATALPFAKTVVLYAGWLAGTDIPLSRPEPTLDLTPGITGELLMIVGGADTLVGPEEAATIDAALASSGVPHEVVVLPGVGHAFFWPETPAYDAAAVAESWRRIEGFLGEALP</sequence>